<dbReference type="AlphaFoldDB" id="A0A2S5B7I8"/>
<sequence length="235" mass="25124">MHSSSDRPFLGLDDGFSEEIGTIMFLPGFHTCGTLSIVSLDPALHLTQADLEALPVYNGSLQERWLEAPTAVREGNSSEGTILAWATGWRNTCGRGAANKEVRVTKLHIDGLGEGATVAERAQAIDSQVLPHLASLPPAPHNSIVLVTSVCESTLQRLFDAATPVRSSPSQPPSSGFPDRRTRRTHGFFRRILGRMVEWTLLGLVLVGGVQAGQSGKQDDGSPCPMGTTRNSASI</sequence>
<keyword evidence="3" id="KW-1185">Reference proteome</keyword>
<evidence type="ECO:0000313" key="2">
    <source>
        <dbReference type="EMBL" id="POY72744.1"/>
    </source>
</evidence>
<feature type="region of interest" description="Disordered" evidence="1">
    <location>
        <begin position="213"/>
        <end position="235"/>
    </location>
</feature>
<reference evidence="2 3" key="1">
    <citation type="journal article" date="2018" name="Front. Microbiol.">
        <title>Prospects for Fungal Bioremediation of Acidic Radioactive Waste Sites: Characterization and Genome Sequence of Rhodotorula taiwanensis MD1149.</title>
        <authorList>
            <person name="Tkavc R."/>
            <person name="Matrosova V.Y."/>
            <person name="Grichenko O.E."/>
            <person name="Gostincar C."/>
            <person name="Volpe R.P."/>
            <person name="Klimenkova P."/>
            <person name="Gaidamakova E.K."/>
            <person name="Zhou C.E."/>
            <person name="Stewart B.J."/>
            <person name="Lyman M.G."/>
            <person name="Malfatti S.A."/>
            <person name="Rubinfeld B."/>
            <person name="Courtot M."/>
            <person name="Singh J."/>
            <person name="Dalgard C.L."/>
            <person name="Hamilton T."/>
            <person name="Frey K.G."/>
            <person name="Gunde-Cimerman N."/>
            <person name="Dugan L."/>
            <person name="Daly M.J."/>
        </authorList>
    </citation>
    <scope>NUCLEOTIDE SEQUENCE [LARGE SCALE GENOMIC DNA]</scope>
    <source>
        <strain evidence="2 3">MD1149</strain>
    </source>
</reference>
<name>A0A2S5B7I8_9BASI</name>
<dbReference type="OrthoDB" id="2530479at2759"/>
<evidence type="ECO:0000256" key="1">
    <source>
        <dbReference type="SAM" id="MobiDB-lite"/>
    </source>
</evidence>
<feature type="region of interest" description="Disordered" evidence="1">
    <location>
        <begin position="162"/>
        <end position="182"/>
    </location>
</feature>
<organism evidence="2 3">
    <name type="scientific">Rhodotorula taiwanensis</name>
    <dbReference type="NCBI Taxonomy" id="741276"/>
    <lineage>
        <taxon>Eukaryota</taxon>
        <taxon>Fungi</taxon>
        <taxon>Dikarya</taxon>
        <taxon>Basidiomycota</taxon>
        <taxon>Pucciniomycotina</taxon>
        <taxon>Microbotryomycetes</taxon>
        <taxon>Sporidiobolales</taxon>
        <taxon>Sporidiobolaceae</taxon>
        <taxon>Rhodotorula</taxon>
    </lineage>
</organism>
<dbReference type="EMBL" id="PJQD01000047">
    <property type="protein sequence ID" value="POY72744.1"/>
    <property type="molecule type" value="Genomic_DNA"/>
</dbReference>
<evidence type="ECO:0000313" key="3">
    <source>
        <dbReference type="Proteomes" id="UP000237144"/>
    </source>
</evidence>
<accession>A0A2S5B7I8</accession>
<feature type="compositionally biased region" description="Low complexity" evidence="1">
    <location>
        <begin position="164"/>
        <end position="177"/>
    </location>
</feature>
<comment type="caution">
    <text evidence="2">The sequence shown here is derived from an EMBL/GenBank/DDBJ whole genome shotgun (WGS) entry which is preliminary data.</text>
</comment>
<protein>
    <submittedName>
        <fullName evidence="2">Uncharacterized protein</fullName>
    </submittedName>
</protein>
<dbReference type="Proteomes" id="UP000237144">
    <property type="component" value="Unassembled WGS sequence"/>
</dbReference>
<proteinExistence type="predicted"/>
<gene>
    <name evidence="2" type="ORF">BMF94_4151</name>
</gene>